<dbReference type="RefSeq" id="WP_149656668.1">
    <property type="nucleotide sequence ID" value="NZ_VTZN01000509.1"/>
</dbReference>
<dbReference type="CDD" id="cd00833">
    <property type="entry name" value="PKS"/>
    <property type="match status" value="1"/>
</dbReference>
<dbReference type="SMART" id="SM00825">
    <property type="entry name" value="PKS_KS"/>
    <property type="match status" value="1"/>
</dbReference>
<protein>
    <submittedName>
        <fullName evidence="3">Polyketide synthase</fullName>
    </submittedName>
</protein>
<dbReference type="OrthoDB" id="9778690at2"/>
<dbReference type="InterPro" id="IPR020841">
    <property type="entry name" value="PKS_Beta-ketoAc_synthase_dom"/>
</dbReference>
<dbReference type="InterPro" id="IPR050091">
    <property type="entry name" value="PKS_NRPS_Biosynth_Enz"/>
</dbReference>
<dbReference type="GO" id="GO:0004312">
    <property type="term" value="F:fatty acid synthase activity"/>
    <property type="evidence" value="ECO:0007669"/>
    <property type="project" value="TreeGrafter"/>
</dbReference>
<feature type="domain" description="Ketosynthase family 3 (KS3)" evidence="2">
    <location>
        <begin position="4"/>
        <end position="173"/>
    </location>
</feature>
<dbReference type="InterPro" id="IPR014030">
    <property type="entry name" value="Ketoacyl_synth_N"/>
</dbReference>
<dbReference type="InterPro" id="IPR016039">
    <property type="entry name" value="Thiolase-like"/>
</dbReference>
<name>A0A5B1AY44_MYCSI</name>
<dbReference type="GO" id="GO:0006633">
    <property type="term" value="P:fatty acid biosynthetic process"/>
    <property type="evidence" value="ECO:0007669"/>
    <property type="project" value="TreeGrafter"/>
</dbReference>
<evidence type="ECO:0000313" key="3">
    <source>
        <dbReference type="EMBL" id="KAA1240350.1"/>
    </source>
</evidence>
<keyword evidence="1" id="KW-0808">Transferase</keyword>
<reference evidence="3 4" key="1">
    <citation type="submission" date="2019-09" db="EMBL/GenBank/DDBJ databases">
        <title>Report of infection by Mycobacterium simiae a patient suffering from pulmonary tuberculosis.</title>
        <authorList>
            <person name="Mohanty P.S."/>
            <person name="Bansal A.K."/>
            <person name="Singh H."/>
            <person name="Sharma S."/>
            <person name="Patil S.A."/>
            <person name="Upadhaya P."/>
            <person name="Singh P.K."/>
            <person name="Kumar D."/>
            <person name="Kumar S."/>
            <person name="Singh R.K."/>
            <person name="Chaudhary B."/>
        </authorList>
    </citation>
    <scope>NUCLEOTIDE SEQUENCE [LARGE SCALE GENOMIC DNA]</scope>
    <source>
        <strain evidence="3 4">JAL-560-SIM</strain>
    </source>
</reference>
<gene>
    <name evidence="3" type="ORF">F0Q45_26660</name>
</gene>
<evidence type="ECO:0000259" key="2">
    <source>
        <dbReference type="PROSITE" id="PS52004"/>
    </source>
</evidence>
<keyword evidence="4" id="KW-1185">Reference proteome</keyword>
<dbReference type="EMBL" id="VTZN01000509">
    <property type="protein sequence ID" value="KAA1240350.1"/>
    <property type="molecule type" value="Genomic_DNA"/>
</dbReference>
<feature type="non-terminal residue" evidence="3">
    <location>
        <position position="1"/>
    </location>
</feature>
<evidence type="ECO:0000313" key="4">
    <source>
        <dbReference type="Proteomes" id="UP000324701"/>
    </source>
</evidence>
<dbReference type="Gene3D" id="3.40.47.10">
    <property type="match status" value="1"/>
</dbReference>
<dbReference type="AlphaFoldDB" id="A0A5B1AY44"/>
<proteinExistence type="predicted"/>
<sequence length="173" mass="18509">VRLDEPIAVVGMACRYPGGVDSADALWEMVFGGRDVIAEFPSDRGWDLERLYDSDPDRPGTSYTRRGGFLDGVADFDAEFFGISPREALAMDPQQRVLLETAWETFESAGIDPLSLRGSQTGVFAGMMASLYGFDAIASAPEIEGHFGTGNAGSVLSGRIAYVFGLEGPAVTI</sequence>
<organism evidence="3 4">
    <name type="scientific">Mycobacterium simiae</name>
    <name type="common">Mycobacterium habana</name>
    <dbReference type="NCBI Taxonomy" id="1784"/>
    <lineage>
        <taxon>Bacteria</taxon>
        <taxon>Bacillati</taxon>
        <taxon>Actinomycetota</taxon>
        <taxon>Actinomycetes</taxon>
        <taxon>Mycobacteriales</taxon>
        <taxon>Mycobacteriaceae</taxon>
        <taxon>Mycobacterium</taxon>
        <taxon>Mycobacterium simiae complex</taxon>
    </lineage>
</organism>
<dbReference type="SUPFAM" id="SSF53901">
    <property type="entry name" value="Thiolase-like"/>
    <property type="match status" value="1"/>
</dbReference>
<dbReference type="Proteomes" id="UP000324701">
    <property type="component" value="Unassembled WGS sequence"/>
</dbReference>
<dbReference type="PROSITE" id="PS52004">
    <property type="entry name" value="KS3_2"/>
    <property type="match status" value="1"/>
</dbReference>
<dbReference type="PANTHER" id="PTHR43775:SF51">
    <property type="entry name" value="INACTIVE PHENOLPHTHIOCEROL SYNTHESIS POLYKETIDE SYNTHASE TYPE I PKS1-RELATED"/>
    <property type="match status" value="1"/>
</dbReference>
<comment type="caution">
    <text evidence="3">The sequence shown here is derived from an EMBL/GenBank/DDBJ whole genome shotgun (WGS) entry which is preliminary data.</text>
</comment>
<accession>A0A5B1AY44</accession>
<dbReference type="PANTHER" id="PTHR43775">
    <property type="entry name" value="FATTY ACID SYNTHASE"/>
    <property type="match status" value="1"/>
</dbReference>
<evidence type="ECO:0000256" key="1">
    <source>
        <dbReference type="ARBA" id="ARBA00022679"/>
    </source>
</evidence>
<dbReference type="Pfam" id="PF00109">
    <property type="entry name" value="ketoacyl-synt"/>
    <property type="match status" value="1"/>
</dbReference>
<feature type="non-terminal residue" evidence="3">
    <location>
        <position position="173"/>
    </location>
</feature>